<dbReference type="InterPro" id="IPR036526">
    <property type="entry name" value="C-N_Hydrolase_sf"/>
</dbReference>
<name>A0A2S6HNI5_9FIRM</name>
<dbReference type="RefSeq" id="WP_104438717.1">
    <property type="nucleotide sequence ID" value="NZ_PTJA01000012.1"/>
</dbReference>
<dbReference type="OrthoDB" id="9811121at2"/>
<evidence type="ECO:0000259" key="2">
    <source>
        <dbReference type="PROSITE" id="PS50263"/>
    </source>
</evidence>
<gene>
    <name evidence="3" type="ORF">BXY41_112189</name>
</gene>
<feature type="domain" description="CN hydrolase" evidence="2">
    <location>
        <begin position="1"/>
        <end position="259"/>
    </location>
</feature>
<accession>A0A2S6HNI5</accession>
<proteinExistence type="predicted"/>
<dbReference type="SUPFAM" id="SSF56317">
    <property type="entry name" value="Carbon-nitrogen hydrolase"/>
    <property type="match status" value="1"/>
</dbReference>
<dbReference type="Pfam" id="PF00795">
    <property type="entry name" value="CN_hydrolase"/>
    <property type="match status" value="1"/>
</dbReference>
<dbReference type="PANTHER" id="PTHR43674">
    <property type="entry name" value="NITRILASE C965.09-RELATED"/>
    <property type="match status" value="1"/>
</dbReference>
<evidence type="ECO:0000256" key="1">
    <source>
        <dbReference type="ARBA" id="ARBA00022801"/>
    </source>
</evidence>
<comment type="caution">
    <text evidence="3">The sequence shown here is derived from an EMBL/GenBank/DDBJ whole genome shotgun (WGS) entry which is preliminary data.</text>
</comment>
<reference evidence="3 4" key="1">
    <citation type="submission" date="2018-02" db="EMBL/GenBank/DDBJ databases">
        <title>Genomic Encyclopedia of Archaeal and Bacterial Type Strains, Phase II (KMG-II): from individual species to whole genera.</title>
        <authorList>
            <person name="Goeker M."/>
        </authorList>
    </citation>
    <scope>NUCLEOTIDE SEQUENCE [LARGE SCALE GENOMIC DNA]</scope>
    <source>
        <strain evidence="3 4">DSM 3808</strain>
    </source>
</reference>
<dbReference type="InterPro" id="IPR050345">
    <property type="entry name" value="Aliph_Amidase/BUP"/>
</dbReference>
<dbReference type="PROSITE" id="PS50263">
    <property type="entry name" value="CN_HYDROLASE"/>
    <property type="match status" value="1"/>
</dbReference>
<dbReference type="AlphaFoldDB" id="A0A2S6HNI5"/>
<dbReference type="PANTHER" id="PTHR43674:SF2">
    <property type="entry name" value="BETA-UREIDOPROPIONASE"/>
    <property type="match status" value="1"/>
</dbReference>
<dbReference type="CDD" id="cd07197">
    <property type="entry name" value="nitrilase"/>
    <property type="match status" value="1"/>
</dbReference>
<evidence type="ECO:0000313" key="4">
    <source>
        <dbReference type="Proteomes" id="UP000237749"/>
    </source>
</evidence>
<keyword evidence="1 3" id="KW-0378">Hydrolase</keyword>
<dbReference type="EMBL" id="PTJA01000012">
    <property type="protein sequence ID" value="PPK79029.1"/>
    <property type="molecule type" value="Genomic_DNA"/>
</dbReference>
<dbReference type="GO" id="GO:0016811">
    <property type="term" value="F:hydrolase activity, acting on carbon-nitrogen (but not peptide) bonds, in linear amides"/>
    <property type="evidence" value="ECO:0007669"/>
    <property type="project" value="UniProtKB-ARBA"/>
</dbReference>
<protein>
    <submittedName>
        <fullName evidence="3">Putative amidohydrolase</fullName>
    </submittedName>
</protein>
<keyword evidence="4" id="KW-1185">Reference proteome</keyword>
<dbReference type="InterPro" id="IPR003010">
    <property type="entry name" value="C-N_Hydrolase"/>
</dbReference>
<dbReference type="Gene3D" id="3.60.110.10">
    <property type="entry name" value="Carbon-nitrogen hydrolase"/>
    <property type="match status" value="1"/>
</dbReference>
<organism evidence="3 4">
    <name type="scientific">Lacrimispora xylanisolvens</name>
    <dbReference type="NCBI Taxonomy" id="384636"/>
    <lineage>
        <taxon>Bacteria</taxon>
        <taxon>Bacillati</taxon>
        <taxon>Bacillota</taxon>
        <taxon>Clostridia</taxon>
        <taxon>Lachnospirales</taxon>
        <taxon>Lachnospiraceae</taxon>
        <taxon>Lacrimispora</taxon>
    </lineage>
</organism>
<sequence length="310" mass="34737">MKIASIQLNAEFANVASNLKQCEDYISQVALAGAELVVLPEFFSSAMGFSNQMLDVARQNKNVANWLKQLAAKYKIIIGGSYISFDGDNAFNIFQLTFPSGENYVHKKDIPTQFENCYYTEGDSVNVLVTPIGNFGVALCWEMLRYDTIKRIAGKVDLVLSGSCWWDLPIDAPIEREPLRQYNQNLACEAPVTFAELSGVPVVHANHCGIVAGSNFPDADKLQTRKFVGAAQIVDGNGQVLAKRNFFEGGGFVMAEILWKNSSRNAERIFPDKYWIPDLPDSYIHAWDTINPKGKQYYKEVALPYYKNCR</sequence>
<dbReference type="Proteomes" id="UP000237749">
    <property type="component" value="Unassembled WGS sequence"/>
</dbReference>
<evidence type="ECO:0000313" key="3">
    <source>
        <dbReference type="EMBL" id="PPK79029.1"/>
    </source>
</evidence>